<dbReference type="STRING" id="1122184.SAMN02745176_00485"/>
<keyword evidence="4" id="KW-1185">Reference proteome</keyword>
<evidence type="ECO:0000259" key="2">
    <source>
        <dbReference type="Pfam" id="PF09992"/>
    </source>
</evidence>
<evidence type="ECO:0000313" key="4">
    <source>
        <dbReference type="Proteomes" id="UP000184442"/>
    </source>
</evidence>
<proteinExistence type="predicted"/>
<gene>
    <name evidence="3" type="ORF">SAMN02745176_00485</name>
</gene>
<dbReference type="OrthoDB" id="9809781at2"/>
<dbReference type="AlphaFoldDB" id="A0A1M6BQ68"/>
<feature type="signal peptide" evidence="1">
    <location>
        <begin position="1"/>
        <end position="27"/>
    </location>
</feature>
<reference evidence="3 4" key="1">
    <citation type="submission" date="2016-11" db="EMBL/GenBank/DDBJ databases">
        <authorList>
            <person name="Jaros S."/>
            <person name="Januszkiewicz K."/>
            <person name="Wedrychowicz H."/>
        </authorList>
    </citation>
    <scope>NUCLEOTIDE SEQUENCE [LARGE SCALE GENOMIC DNA]</scope>
    <source>
        <strain evidence="3 4">DSM 19022</strain>
    </source>
</reference>
<keyword evidence="1" id="KW-0732">Signal</keyword>
<protein>
    <recommendedName>
        <fullName evidence="2">Phosphodiester glycosidase domain-containing protein</fullName>
    </recommendedName>
</protein>
<dbReference type="Pfam" id="PF09992">
    <property type="entry name" value="NAGPA"/>
    <property type="match status" value="1"/>
</dbReference>
<dbReference type="PANTHER" id="PTHR40446">
    <property type="entry name" value="N-ACETYLGLUCOSAMINE-1-PHOSPHODIESTER ALPHA-N-ACETYLGLUCOSAMINIDASE"/>
    <property type="match status" value="1"/>
</dbReference>
<accession>A0A1M6BQ68</accession>
<sequence>MKKGFAAKRVLSLLLAFTLLFSSILYADIGGEYKETGQQVGPNTYYKNATLKTQKNIFTINMVETILGDEYIKIETSDSGKVVGTQSVSKQAQKKYSDSSRVIGAINGDFFYTNELRGLPSGTSIIDGEVRTALPESKVFGVNDIGSCFIDILQMNAFVYINDITYPIAGVNRVRWDNQLILYTPAFAGLTNTKGIGTEVIVKGIELPIKANQTYTGHVHAIAKEVKNTEIPEDGVVLSGSGEAAELLNGLKEGDEISFNVSFSIENLKYAISGNTRLIKDKQVAADEIAKIADGKSRHPRTAIGIKDGSVVMVTVDGRQNGYSDGMTLSEFANFLLNQGIENALNLDGGGSTSMIVRTQGNYGPILVNSPSDGRERNISNSIQIVSYAPLSEPLDVRFNQSTLNIYKNSTYIPSAYGLDKYFNRVDVSPSVISYKLSSGIGKIDKEGVFTAASKAGKGYIEGSLGGTKSRIEVQVHDKVASLKITNNLARLEHGEKVQLQLKAYDEKGQEIVISPSAVSWHVTGNIGTIDKNGVFTAGESDAEGSIVAKADTILASTQARIGDMPIVLAGFEKMDGIEISSIRTVATGRISSGEEPVKIGKGSLKLEYDMVTGEEGTSAAYINLKKAIKVPGKPLEIGLWAYGDGGGHWLRGVYTNSAGEKKIVDFTKQGGFNWKGWKYVYAEIPKDEKFPITFEQIYIAEPVEANKAKGIVYFDNLTALYKEGPDYYNPEVVSVKPSSNEQLTEQPSEIIIKVKDKGTGIDPNSIRFMMDNVQLKAVYNPDTGEIIHKVDYKMIKGQHNVRLFLKDKAGNAINPEFNFTFSINPEAQQ</sequence>
<feature type="domain" description="Phosphodiester glycosidase" evidence="2">
    <location>
        <begin position="225"/>
        <end position="385"/>
    </location>
</feature>
<name>A0A1M6BQ68_9FIRM</name>
<evidence type="ECO:0000256" key="1">
    <source>
        <dbReference type="SAM" id="SignalP"/>
    </source>
</evidence>
<dbReference type="PANTHER" id="PTHR40446:SF2">
    <property type="entry name" value="N-ACETYLGLUCOSAMINE-1-PHOSPHODIESTER ALPHA-N-ACETYLGLUCOSAMINIDASE"/>
    <property type="match status" value="1"/>
</dbReference>
<dbReference type="Proteomes" id="UP000184442">
    <property type="component" value="Unassembled WGS sequence"/>
</dbReference>
<feature type="chain" id="PRO_5012680477" description="Phosphodiester glycosidase domain-containing protein" evidence="1">
    <location>
        <begin position="28"/>
        <end position="830"/>
    </location>
</feature>
<organism evidence="3 4">
    <name type="scientific">Lutispora thermophila DSM 19022</name>
    <dbReference type="NCBI Taxonomy" id="1122184"/>
    <lineage>
        <taxon>Bacteria</taxon>
        <taxon>Bacillati</taxon>
        <taxon>Bacillota</taxon>
        <taxon>Clostridia</taxon>
        <taxon>Lutisporales</taxon>
        <taxon>Lutisporaceae</taxon>
        <taxon>Lutispora</taxon>
    </lineage>
</organism>
<dbReference type="RefSeq" id="WP_073024143.1">
    <property type="nucleotide sequence ID" value="NZ_FQZS01000004.1"/>
</dbReference>
<dbReference type="Gene3D" id="2.60.120.430">
    <property type="entry name" value="Galactose-binding lectin"/>
    <property type="match status" value="1"/>
</dbReference>
<evidence type="ECO:0000313" key="3">
    <source>
        <dbReference type="EMBL" id="SHI50960.1"/>
    </source>
</evidence>
<dbReference type="EMBL" id="FQZS01000004">
    <property type="protein sequence ID" value="SHI50960.1"/>
    <property type="molecule type" value="Genomic_DNA"/>
</dbReference>
<dbReference type="InterPro" id="IPR018711">
    <property type="entry name" value="NAGPA"/>
</dbReference>